<dbReference type="RefSeq" id="WP_174805154.1">
    <property type="nucleotide sequence ID" value="NZ_FOYW01000001.1"/>
</dbReference>
<feature type="compositionally biased region" description="Basic and acidic residues" evidence="1">
    <location>
        <begin position="24"/>
        <end position="33"/>
    </location>
</feature>
<keyword evidence="2" id="KW-1133">Transmembrane helix</keyword>
<reference evidence="3 4" key="1">
    <citation type="submission" date="2016-10" db="EMBL/GenBank/DDBJ databases">
        <authorList>
            <person name="de Groot N.N."/>
        </authorList>
    </citation>
    <scope>NUCLEOTIDE SEQUENCE [LARGE SCALE GENOMIC DNA]</scope>
    <source>
        <strain evidence="3 4">CGMCC 1.9167</strain>
    </source>
</reference>
<dbReference type="STRING" id="650891.SAMN05216203_0893"/>
<dbReference type="Proteomes" id="UP000198644">
    <property type="component" value="Unassembled WGS sequence"/>
</dbReference>
<keyword evidence="2" id="KW-0812">Transmembrane</keyword>
<gene>
    <name evidence="3" type="ORF">SAMN05216203_0893</name>
</gene>
<feature type="region of interest" description="Disordered" evidence="1">
    <location>
        <begin position="1"/>
        <end position="88"/>
    </location>
</feature>
<evidence type="ECO:0000256" key="2">
    <source>
        <dbReference type="SAM" id="Phobius"/>
    </source>
</evidence>
<organism evidence="3 4">
    <name type="scientific">Marinobacter daqiaonensis</name>
    <dbReference type="NCBI Taxonomy" id="650891"/>
    <lineage>
        <taxon>Bacteria</taxon>
        <taxon>Pseudomonadati</taxon>
        <taxon>Pseudomonadota</taxon>
        <taxon>Gammaproteobacteria</taxon>
        <taxon>Pseudomonadales</taxon>
        <taxon>Marinobacteraceae</taxon>
        <taxon>Marinobacter</taxon>
    </lineage>
</organism>
<evidence type="ECO:0000256" key="1">
    <source>
        <dbReference type="SAM" id="MobiDB-lite"/>
    </source>
</evidence>
<accession>A0A1I6H542</accession>
<evidence type="ECO:0000313" key="3">
    <source>
        <dbReference type="EMBL" id="SFR49573.1"/>
    </source>
</evidence>
<evidence type="ECO:0000313" key="4">
    <source>
        <dbReference type="Proteomes" id="UP000198644"/>
    </source>
</evidence>
<proteinExistence type="predicted"/>
<feature type="region of interest" description="Disordered" evidence="1">
    <location>
        <begin position="297"/>
        <end position="338"/>
    </location>
</feature>
<name>A0A1I6H542_9GAMM</name>
<dbReference type="AlphaFoldDB" id="A0A1I6H542"/>
<sequence>MAEKTAKTTPTGSSQPGAVLRPGRPADRTRPESARAPVETPDRELEPLSGPSEHPEPASAETWADATESGAEDQAAPSEGSEETERRYAESRQRRWRRLLRQCDRVNLMDFHLLSLSDWPDSFSLNEARRRRDVWLLSATIAALVFLSGLTGLVPAWVAGGGFGAFVVILLLGVPFIRRLYSSKPSYFELILRRQQLIRDARRHIAHLEGDVGLIWQCNELAEFNPALASPRFSTLRHLSEQRRLASALSKREHIRLYLIFMLEAEKAYRRLQTAYFEQHQKAIDRGWASVAEAVTETGGGGGEASGAGVIYDQPPDENGTSGPEQQPSVGSGRQARS</sequence>
<feature type="transmembrane region" description="Helical" evidence="2">
    <location>
        <begin position="157"/>
        <end position="177"/>
    </location>
</feature>
<feature type="compositionally biased region" description="Polar residues" evidence="1">
    <location>
        <begin position="7"/>
        <end position="16"/>
    </location>
</feature>
<keyword evidence="2" id="KW-0472">Membrane</keyword>
<protein>
    <submittedName>
        <fullName evidence="3">Uncharacterized protein</fullName>
    </submittedName>
</protein>
<feature type="compositionally biased region" description="Polar residues" evidence="1">
    <location>
        <begin position="319"/>
        <end position="332"/>
    </location>
</feature>
<keyword evidence="4" id="KW-1185">Reference proteome</keyword>
<feature type="transmembrane region" description="Helical" evidence="2">
    <location>
        <begin position="134"/>
        <end position="151"/>
    </location>
</feature>
<dbReference type="EMBL" id="FOYW01000001">
    <property type="protein sequence ID" value="SFR49573.1"/>
    <property type="molecule type" value="Genomic_DNA"/>
</dbReference>